<protein>
    <submittedName>
        <fullName evidence="1">Uncharacterized protein</fullName>
    </submittedName>
</protein>
<reference evidence="1 2" key="1">
    <citation type="journal article" date="2024" name="Ann. Entomol. Soc. Am.">
        <title>Genomic analyses of the southern and eastern yellowjacket wasps (Hymenoptera: Vespidae) reveal evolutionary signatures of social life.</title>
        <authorList>
            <person name="Catto M.A."/>
            <person name="Caine P.B."/>
            <person name="Orr S.E."/>
            <person name="Hunt B.G."/>
            <person name="Goodisman M.A.D."/>
        </authorList>
    </citation>
    <scope>NUCLEOTIDE SEQUENCE [LARGE SCALE GENOMIC DNA]</scope>
    <source>
        <strain evidence="1">232</strain>
        <tissue evidence="1">Head and thorax</tissue>
    </source>
</reference>
<accession>A0ABD2CUR3</accession>
<gene>
    <name evidence="1" type="ORF">V1477_002942</name>
</gene>
<name>A0ABD2CUR3_VESMC</name>
<dbReference type="Proteomes" id="UP001607303">
    <property type="component" value="Unassembled WGS sequence"/>
</dbReference>
<comment type="caution">
    <text evidence="1">The sequence shown here is derived from an EMBL/GenBank/DDBJ whole genome shotgun (WGS) entry which is preliminary data.</text>
</comment>
<proteinExistence type="predicted"/>
<evidence type="ECO:0000313" key="1">
    <source>
        <dbReference type="EMBL" id="KAL2748822.1"/>
    </source>
</evidence>
<dbReference type="EMBL" id="JAYRBN010000030">
    <property type="protein sequence ID" value="KAL2748822.1"/>
    <property type="molecule type" value="Genomic_DNA"/>
</dbReference>
<evidence type="ECO:0000313" key="2">
    <source>
        <dbReference type="Proteomes" id="UP001607303"/>
    </source>
</evidence>
<sequence length="141" mass="15577">MIIVSVIVMIDRYNRYLMDYLINEISMITRKELYYRIYFNVGAAWREGAPNRSSSSSSSNHQQQQVVAATAVGVVESRGMVARIRVSKVGRGYLFIPSPLPPTINTTSTTTTTTAITTTTTIANIAYIKYVGSDNANPNDS</sequence>
<dbReference type="AlphaFoldDB" id="A0ABD2CUR3"/>
<organism evidence="1 2">
    <name type="scientific">Vespula maculifrons</name>
    <name type="common">Eastern yellow jacket</name>
    <name type="synonym">Wasp</name>
    <dbReference type="NCBI Taxonomy" id="7453"/>
    <lineage>
        <taxon>Eukaryota</taxon>
        <taxon>Metazoa</taxon>
        <taxon>Ecdysozoa</taxon>
        <taxon>Arthropoda</taxon>
        <taxon>Hexapoda</taxon>
        <taxon>Insecta</taxon>
        <taxon>Pterygota</taxon>
        <taxon>Neoptera</taxon>
        <taxon>Endopterygota</taxon>
        <taxon>Hymenoptera</taxon>
        <taxon>Apocrita</taxon>
        <taxon>Aculeata</taxon>
        <taxon>Vespoidea</taxon>
        <taxon>Vespidae</taxon>
        <taxon>Vespinae</taxon>
        <taxon>Vespula</taxon>
    </lineage>
</organism>
<keyword evidence="2" id="KW-1185">Reference proteome</keyword>